<evidence type="ECO:0000313" key="1">
    <source>
        <dbReference type="EMBL" id="KYG05107.1"/>
    </source>
</evidence>
<dbReference type="EMBL" id="JEME01002175">
    <property type="protein sequence ID" value="KYG05107.1"/>
    <property type="molecule type" value="Genomic_DNA"/>
</dbReference>
<gene>
    <name evidence="1" type="ORF">BE21_42835</name>
</gene>
<accession>A0A150TKK1</accession>
<sequence length="65" mass="7100">MDRPLIQRHFSRRDAVRVRCSMSTSACSVAVRWGPRLYDAAPPAGSLLRVAELFSPGVEAILATS</sequence>
<name>A0A150TKK1_SORCE</name>
<organism evidence="1 2">
    <name type="scientific">Sorangium cellulosum</name>
    <name type="common">Polyangium cellulosum</name>
    <dbReference type="NCBI Taxonomy" id="56"/>
    <lineage>
        <taxon>Bacteria</taxon>
        <taxon>Pseudomonadati</taxon>
        <taxon>Myxococcota</taxon>
        <taxon>Polyangia</taxon>
        <taxon>Polyangiales</taxon>
        <taxon>Polyangiaceae</taxon>
        <taxon>Sorangium</taxon>
    </lineage>
</organism>
<comment type="caution">
    <text evidence="1">The sequence shown here is derived from an EMBL/GenBank/DDBJ whole genome shotgun (WGS) entry which is preliminary data.</text>
</comment>
<dbReference type="AlphaFoldDB" id="A0A150TKK1"/>
<evidence type="ECO:0000313" key="2">
    <source>
        <dbReference type="Proteomes" id="UP000075502"/>
    </source>
</evidence>
<reference evidence="1 2" key="1">
    <citation type="submission" date="2014-02" db="EMBL/GenBank/DDBJ databases">
        <title>The small core and large imbalanced accessory genome model reveals a collaborative survival strategy of Sorangium cellulosum strains in nature.</title>
        <authorList>
            <person name="Han K."/>
            <person name="Peng R."/>
            <person name="Blom J."/>
            <person name="Li Y.-Z."/>
        </authorList>
    </citation>
    <scope>NUCLEOTIDE SEQUENCE [LARGE SCALE GENOMIC DNA]</scope>
    <source>
        <strain evidence="1 2">So0007-03</strain>
    </source>
</reference>
<dbReference type="Proteomes" id="UP000075502">
    <property type="component" value="Unassembled WGS sequence"/>
</dbReference>
<protein>
    <submittedName>
        <fullName evidence="1">Uncharacterized protein</fullName>
    </submittedName>
</protein>
<proteinExistence type="predicted"/>